<dbReference type="GO" id="GO:0008821">
    <property type="term" value="F:crossover junction DNA endonuclease activity"/>
    <property type="evidence" value="ECO:0007669"/>
    <property type="project" value="UniProtKB-UniRule"/>
</dbReference>
<keyword evidence="5 16" id="KW-0540">Nuclease</keyword>
<evidence type="ECO:0000256" key="12">
    <source>
        <dbReference type="ARBA" id="ARBA00023204"/>
    </source>
</evidence>
<dbReference type="GO" id="GO:0031573">
    <property type="term" value="P:mitotic intra-S DNA damage checkpoint signaling"/>
    <property type="evidence" value="ECO:0007669"/>
    <property type="project" value="TreeGrafter"/>
</dbReference>
<dbReference type="InterPro" id="IPR036390">
    <property type="entry name" value="WH_DNA-bd_sf"/>
</dbReference>
<dbReference type="FunFam" id="1.10.150.110:FF:000001">
    <property type="entry name" value="Putative Crossover junction endonuclease MUS81"/>
    <property type="match status" value="1"/>
</dbReference>
<keyword evidence="9 16" id="KW-0378">Hydrolase</keyword>
<dbReference type="AlphaFoldDB" id="A0A9W7XVG4"/>
<dbReference type="EC" id="3.1.22.-" evidence="16"/>
<evidence type="ECO:0000313" key="20">
    <source>
        <dbReference type="Proteomes" id="UP001149813"/>
    </source>
</evidence>
<feature type="region of interest" description="Disordered" evidence="17">
    <location>
        <begin position="314"/>
        <end position="334"/>
    </location>
</feature>
<dbReference type="InterPro" id="IPR033309">
    <property type="entry name" value="Mus81"/>
</dbReference>
<dbReference type="InterPro" id="IPR010996">
    <property type="entry name" value="HHH_MUS81"/>
</dbReference>
<evidence type="ECO:0000256" key="1">
    <source>
        <dbReference type="ARBA" id="ARBA00001946"/>
    </source>
</evidence>
<keyword evidence="20" id="KW-1185">Reference proteome</keyword>
<keyword evidence="14" id="KW-0469">Meiosis</keyword>
<evidence type="ECO:0000256" key="17">
    <source>
        <dbReference type="SAM" id="MobiDB-lite"/>
    </source>
</evidence>
<organism evidence="19 20">
    <name type="scientific">Coemansia erecta</name>
    <dbReference type="NCBI Taxonomy" id="147472"/>
    <lineage>
        <taxon>Eukaryota</taxon>
        <taxon>Fungi</taxon>
        <taxon>Fungi incertae sedis</taxon>
        <taxon>Zoopagomycota</taxon>
        <taxon>Kickxellomycotina</taxon>
        <taxon>Kickxellomycetes</taxon>
        <taxon>Kickxellales</taxon>
        <taxon>Kickxellaceae</taxon>
        <taxon>Coemansia</taxon>
    </lineage>
</organism>
<evidence type="ECO:0000256" key="4">
    <source>
        <dbReference type="ARBA" id="ARBA00017114"/>
    </source>
</evidence>
<dbReference type="FunFam" id="3.40.50.10130:FF:000005">
    <property type="entry name" value="crossover junction endonuclease MUS81 isoform X1"/>
    <property type="match status" value="1"/>
</dbReference>
<dbReference type="GO" id="GO:0000712">
    <property type="term" value="P:resolution of meiotic recombination intermediates"/>
    <property type="evidence" value="ECO:0007669"/>
    <property type="project" value="TreeGrafter"/>
</dbReference>
<evidence type="ECO:0000256" key="14">
    <source>
        <dbReference type="ARBA" id="ARBA00023254"/>
    </source>
</evidence>
<sequence length="565" mass="62964">MSDQPEPECANPLFLKWVGEWLDDATKRNSKMQYTLKKAHTSLQRYPLPLESAQDAVQLQGIGQTIADRLAKKLTAWRRENNIPEPPFITATGDPASETSRLQRSNSATTTRIYIPRYRSGAFALIIGLLKTHCLYGQDYFVPKAELVPLCEKYTDTPFHAGGTQGRGRGHGDGGFVHTAWSAMKTLENKGLVERQSGVKFCLTEEGIEIAVKVIDVLRTRNELCDEDERVFAALNQPQKDPAHVDMDNGDEDEPASETFASDNNWDAVFSSQQSMRMGDRDIGLLPPLPRASAAAGSRPVALAGGAVPSRLLSRNSSAQSMRSSSPVRQFSRQSSASAGEMNLADLLLCPENEYDIILVVDNREVHSSADRNLIARELEDHQVMIEIRPLTVGDYLWIARAKKTGAIRNQPDIVLDYVVERKRMDDLCASIRDGRYKEQHSRIHGTGFTNVLYIVEGNDPEAVSRIGENAVNSAMSRIQIHHGFHLKRPMSFEATLRLLRQTTQVLRETLGDIYAVPDHLVGQKGFSSLKKDIQVRFPHIHLGMTFEAYDVVSNKSRTLSVGEV</sequence>
<dbReference type="PANTHER" id="PTHR13451">
    <property type="entry name" value="CLASS II CROSSOVER JUNCTION ENDONUCLEASE MUS81"/>
    <property type="match status" value="1"/>
</dbReference>
<keyword evidence="6 16" id="KW-0479">Metal-binding</keyword>
<evidence type="ECO:0000256" key="7">
    <source>
        <dbReference type="ARBA" id="ARBA00022759"/>
    </source>
</evidence>
<dbReference type="InterPro" id="IPR011335">
    <property type="entry name" value="Restrct_endonuc-II-like"/>
</dbReference>
<dbReference type="CDD" id="cd20074">
    <property type="entry name" value="XPF_nuclease_Mus81"/>
    <property type="match status" value="1"/>
</dbReference>
<evidence type="ECO:0000256" key="6">
    <source>
        <dbReference type="ARBA" id="ARBA00022723"/>
    </source>
</evidence>
<evidence type="ECO:0000256" key="9">
    <source>
        <dbReference type="ARBA" id="ARBA00022801"/>
    </source>
</evidence>
<evidence type="ECO:0000259" key="18">
    <source>
        <dbReference type="SMART" id="SM00891"/>
    </source>
</evidence>
<dbReference type="SUPFAM" id="SSF47802">
    <property type="entry name" value="DNA polymerase beta, N-terminal domain-like"/>
    <property type="match status" value="1"/>
</dbReference>
<feature type="region of interest" description="Disordered" evidence="17">
    <location>
        <begin position="239"/>
        <end position="262"/>
    </location>
</feature>
<evidence type="ECO:0000256" key="16">
    <source>
        <dbReference type="RuleBase" id="RU369042"/>
    </source>
</evidence>
<dbReference type="SUPFAM" id="SSF52980">
    <property type="entry name" value="Restriction endonuclease-like"/>
    <property type="match status" value="1"/>
</dbReference>
<dbReference type="InterPro" id="IPR047417">
    <property type="entry name" value="WHD_MUS81"/>
</dbReference>
<dbReference type="Gene3D" id="1.10.150.110">
    <property type="entry name" value="DNA polymerase beta, N-terminal domain-like"/>
    <property type="match status" value="1"/>
</dbReference>
<evidence type="ECO:0000256" key="5">
    <source>
        <dbReference type="ARBA" id="ARBA00022722"/>
    </source>
</evidence>
<accession>A0A9W7XVG4</accession>
<dbReference type="GO" id="GO:0006308">
    <property type="term" value="P:DNA catabolic process"/>
    <property type="evidence" value="ECO:0007669"/>
    <property type="project" value="UniProtKB-UniRule"/>
</dbReference>
<comment type="caution">
    <text evidence="19">The sequence shown here is derived from an EMBL/GenBank/DDBJ whole genome shotgun (WGS) entry which is preliminary data.</text>
</comment>
<dbReference type="Pfam" id="PF14716">
    <property type="entry name" value="HHH_8"/>
    <property type="match status" value="1"/>
</dbReference>
<dbReference type="GO" id="GO:0031297">
    <property type="term" value="P:replication fork processing"/>
    <property type="evidence" value="ECO:0007669"/>
    <property type="project" value="UniProtKB-ARBA"/>
</dbReference>
<evidence type="ECO:0000256" key="3">
    <source>
        <dbReference type="ARBA" id="ARBA00010015"/>
    </source>
</evidence>
<comment type="function">
    <text evidence="15 16">Interacts with EME1 to form a DNA structure-specific endonuclease with substrate preference for branched DNA structures with a 5'-end at the branch nick. Typical substrates include 3'-flap structures, D-loops, replication forks and nicked Holliday junctions. May be required in mitosis for the processing of stalled or collapsed replication fork intermediates. May be required in meiosis for the repair of meiosis-specific double strand breaks subsequent to single-end invasion (SEI).</text>
</comment>
<comment type="subcellular location">
    <subcellularLocation>
        <location evidence="2 16">Nucleus</location>
    </subcellularLocation>
</comment>
<dbReference type="OrthoDB" id="5963188at2759"/>
<comment type="cofactor">
    <cofactor evidence="1 16">
        <name>Mg(2+)</name>
        <dbReference type="ChEBI" id="CHEBI:18420"/>
    </cofactor>
</comment>
<evidence type="ECO:0000256" key="15">
    <source>
        <dbReference type="ARBA" id="ARBA00058015"/>
    </source>
</evidence>
<feature type="domain" description="ERCC4" evidence="18">
    <location>
        <begin position="358"/>
        <end position="460"/>
    </location>
</feature>
<evidence type="ECO:0000256" key="10">
    <source>
        <dbReference type="ARBA" id="ARBA00022842"/>
    </source>
</evidence>
<feature type="region of interest" description="Disordered" evidence="17">
    <location>
        <begin position="84"/>
        <end position="104"/>
    </location>
</feature>
<dbReference type="EMBL" id="JANBOJ010000158">
    <property type="protein sequence ID" value="KAJ1721649.1"/>
    <property type="molecule type" value="Genomic_DNA"/>
</dbReference>
<gene>
    <name evidence="19" type="primary">MUS81</name>
    <name evidence="19" type="ORF">LPJ53_003870</name>
</gene>
<dbReference type="GO" id="GO:0005634">
    <property type="term" value="C:nucleus"/>
    <property type="evidence" value="ECO:0007669"/>
    <property type="project" value="UniProtKB-SubCell"/>
</dbReference>
<keyword evidence="12 16" id="KW-0234">DNA repair</keyword>
<dbReference type="Gene3D" id="3.40.50.10130">
    <property type="match status" value="1"/>
</dbReference>
<dbReference type="Proteomes" id="UP001149813">
    <property type="component" value="Unassembled WGS sequence"/>
</dbReference>
<reference evidence="19" key="1">
    <citation type="submission" date="2022-07" db="EMBL/GenBank/DDBJ databases">
        <title>Phylogenomic reconstructions and comparative analyses of Kickxellomycotina fungi.</title>
        <authorList>
            <person name="Reynolds N.K."/>
            <person name="Stajich J.E."/>
            <person name="Barry K."/>
            <person name="Grigoriev I.V."/>
            <person name="Crous P."/>
            <person name="Smith M.E."/>
        </authorList>
    </citation>
    <scope>NUCLEOTIDE SEQUENCE</scope>
    <source>
        <strain evidence="19">NBRC 32514</strain>
    </source>
</reference>
<dbReference type="Pfam" id="PF02732">
    <property type="entry name" value="ERCC4"/>
    <property type="match status" value="1"/>
</dbReference>
<evidence type="ECO:0000256" key="8">
    <source>
        <dbReference type="ARBA" id="ARBA00022763"/>
    </source>
</evidence>
<dbReference type="PANTHER" id="PTHR13451:SF0">
    <property type="entry name" value="CROSSOVER JUNCTION ENDONUCLEASE MUS81"/>
    <property type="match status" value="1"/>
</dbReference>
<dbReference type="InterPro" id="IPR006166">
    <property type="entry name" value="ERCC4_domain"/>
</dbReference>
<keyword evidence="10 16" id="KW-0460">Magnesium</keyword>
<proteinExistence type="inferred from homology"/>
<evidence type="ECO:0000256" key="13">
    <source>
        <dbReference type="ARBA" id="ARBA00023242"/>
    </source>
</evidence>
<dbReference type="InterPro" id="IPR036388">
    <property type="entry name" value="WH-like_DNA-bd_sf"/>
</dbReference>
<keyword evidence="8 16" id="KW-0227">DNA damage</keyword>
<comment type="similarity">
    <text evidence="3 16">Belongs to the XPF family.</text>
</comment>
<feature type="compositionally biased region" description="Low complexity" evidence="17">
    <location>
        <begin position="314"/>
        <end position="329"/>
    </location>
</feature>
<dbReference type="InterPro" id="IPR027421">
    <property type="entry name" value="DNA_pol_lamdba_lyase_dom_sf"/>
</dbReference>
<name>A0A9W7XVG4_9FUNG</name>
<dbReference type="GO" id="GO:0046872">
    <property type="term" value="F:metal ion binding"/>
    <property type="evidence" value="ECO:0007669"/>
    <property type="project" value="UniProtKB-UniRule"/>
</dbReference>
<feature type="non-terminal residue" evidence="19">
    <location>
        <position position="565"/>
    </location>
</feature>
<evidence type="ECO:0000256" key="11">
    <source>
        <dbReference type="ARBA" id="ARBA00023172"/>
    </source>
</evidence>
<dbReference type="InterPro" id="IPR047416">
    <property type="entry name" value="XPF_nuclease_Mus81"/>
</dbReference>
<dbReference type="SMART" id="SM00891">
    <property type="entry name" value="ERCC4"/>
    <property type="match status" value="1"/>
</dbReference>
<dbReference type="CDD" id="cd21036">
    <property type="entry name" value="WH_MUS81"/>
    <property type="match status" value="1"/>
</dbReference>
<keyword evidence="11 16" id="KW-0233">DNA recombination</keyword>
<dbReference type="Gene3D" id="1.10.10.10">
    <property type="entry name" value="Winged helix-like DNA-binding domain superfamily/Winged helix DNA-binding domain"/>
    <property type="match status" value="1"/>
</dbReference>
<dbReference type="GO" id="GO:0003677">
    <property type="term" value="F:DNA binding"/>
    <property type="evidence" value="ECO:0007669"/>
    <property type="project" value="UniProtKB-UniRule"/>
</dbReference>
<dbReference type="GO" id="GO:0000727">
    <property type="term" value="P:double-strand break repair via break-induced replication"/>
    <property type="evidence" value="ECO:0007669"/>
    <property type="project" value="UniProtKB-UniRule"/>
</dbReference>
<dbReference type="GO" id="GO:0048257">
    <property type="term" value="F:3'-flap endonuclease activity"/>
    <property type="evidence" value="ECO:0007669"/>
    <property type="project" value="TreeGrafter"/>
</dbReference>
<dbReference type="GO" id="GO:0048476">
    <property type="term" value="C:Holliday junction resolvase complex"/>
    <property type="evidence" value="ECO:0007669"/>
    <property type="project" value="UniProtKB-UniRule"/>
</dbReference>
<dbReference type="SUPFAM" id="SSF46785">
    <property type="entry name" value="Winged helix' DNA-binding domain"/>
    <property type="match status" value="1"/>
</dbReference>
<keyword evidence="13 16" id="KW-0539">Nucleus</keyword>
<protein>
    <recommendedName>
        <fullName evidence="4 16">Crossover junction endonuclease MUS81</fullName>
        <ecNumber evidence="16">3.1.22.-</ecNumber>
    </recommendedName>
</protein>
<evidence type="ECO:0000313" key="19">
    <source>
        <dbReference type="EMBL" id="KAJ1721649.1"/>
    </source>
</evidence>
<evidence type="ECO:0000256" key="2">
    <source>
        <dbReference type="ARBA" id="ARBA00004123"/>
    </source>
</evidence>
<keyword evidence="7 16" id="KW-0255">Endonuclease</keyword>
<comment type="subunit">
    <text evidence="16">Interacts with EME1.</text>
</comment>